<dbReference type="GeneID" id="1261725"/>
<protein>
    <submittedName>
        <fullName evidence="1">Uncharacterized protein</fullName>
    </submittedName>
</protein>
<evidence type="ECO:0000313" key="1">
    <source>
        <dbReference type="EMBL" id="AAC27065.1"/>
    </source>
</evidence>
<dbReference type="Proteomes" id="UP000001155">
    <property type="component" value="Segment"/>
</dbReference>
<evidence type="ECO:0000313" key="2">
    <source>
        <dbReference type="Proteomes" id="UP000001155"/>
    </source>
</evidence>
<name>O80216_METM2</name>
<dbReference type="RefSeq" id="NP_046981.1">
    <property type="nucleotide sequence ID" value="NC_001902.1"/>
</dbReference>
<keyword evidence="2" id="KW-1185">Reference proteome</keyword>
<sequence>MVGDRNGECEVMVFRVYHKKVASQEHQVTGDDWNDEHALEGMNDFMSSYCLQIPRTGAGSETDKSGEYTVNLNYTHTGLPSEFLVEFKCQGKRTDTSDAIVYLRVDSDSTESRYSGSYFLLSASGPSYGATSGAGLPLFLLPDSLSEGNALIGGRLEGYLRGASLTMACTVYSDSGVRIVTGKYVKSTNFVNKPTLSLIIPSNGYVDQLVWRVHSL</sequence>
<proteinExistence type="predicted"/>
<reference evidence="1 2" key="1">
    <citation type="journal article" date="1998" name="Mol. Microbiol.">
        <title>Molecular analysis of Methanobacterium phage psiM2.</title>
        <authorList>
            <person name="Pfister P."/>
            <person name="Wasserfallen A."/>
            <person name="Stettler R."/>
            <person name="Leisinger T."/>
        </authorList>
    </citation>
    <scope>NUCLEOTIDE SEQUENCE</scope>
</reference>
<organism evidence="1 2">
    <name type="scientific">Methanobacterium phage psiM2</name>
    <name type="common">PsiM2</name>
    <dbReference type="NCBI Taxonomy" id="77048"/>
    <lineage>
        <taxon>Viruses</taxon>
        <taxon>Duplodnaviria</taxon>
        <taxon>Heunggongvirae</taxon>
        <taxon>Uroviricota</taxon>
        <taxon>Caudoviricetes</taxon>
        <taxon>Methanobavirales</taxon>
        <taxon>Leisingerviridae</taxon>
        <taxon>Psimunavirus</taxon>
        <taxon>Psimunavirus limi</taxon>
        <taxon>Psimunavirus psiM2</taxon>
    </lineage>
</organism>
<dbReference type="PIR" id="T12742">
    <property type="entry name" value="T12742"/>
</dbReference>
<dbReference type="EMBL" id="AF065411">
    <property type="protein sequence ID" value="AAC27065.1"/>
    <property type="molecule type" value="Genomic_DNA"/>
</dbReference>
<accession>O80216</accession>
<dbReference type="KEGG" id="vg:1261725"/>